<keyword evidence="4" id="KW-1185">Reference proteome</keyword>
<dbReference type="SUPFAM" id="SSF55073">
    <property type="entry name" value="Nucleotide cyclase"/>
    <property type="match status" value="1"/>
</dbReference>
<dbReference type="AlphaFoldDB" id="A0AAV2ISH1"/>
<comment type="caution">
    <text evidence="3">The sequence shown here is derived from an EMBL/GenBank/DDBJ whole genome shotgun (WGS) entry which is preliminary data.</text>
</comment>
<dbReference type="Gene3D" id="3.30.70.1230">
    <property type="entry name" value="Nucleotide cyclase"/>
    <property type="match status" value="1"/>
</dbReference>
<name>A0AAV2ISH1_LYMST</name>
<protein>
    <recommendedName>
        <fullName evidence="2">Guanylate cyclase domain-containing protein</fullName>
    </recommendedName>
</protein>
<sequence length="109" mass="11632">VNQTITVLFSDIRGFTAISENEKPENVVGLLNDYFSAMSEIIFANGGTLDKYIGDGLMAIFGAPNATPEDAKNALKTAVEMQKRLLTLNDELKAKGFGQIAVGIGLHTG</sequence>
<dbReference type="InterPro" id="IPR001054">
    <property type="entry name" value="A/G_cyclase"/>
</dbReference>
<feature type="domain" description="Guanylate cyclase" evidence="2">
    <location>
        <begin position="6"/>
        <end position="109"/>
    </location>
</feature>
<dbReference type="PROSITE" id="PS50125">
    <property type="entry name" value="GUANYLATE_CYCLASE_2"/>
    <property type="match status" value="1"/>
</dbReference>
<organism evidence="3 4">
    <name type="scientific">Lymnaea stagnalis</name>
    <name type="common">Great pond snail</name>
    <name type="synonym">Helix stagnalis</name>
    <dbReference type="NCBI Taxonomy" id="6523"/>
    <lineage>
        <taxon>Eukaryota</taxon>
        <taxon>Metazoa</taxon>
        <taxon>Spiralia</taxon>
        <taxon>Lophotrochozoa</taxon>
        <taxon>Mollusca</taxon>
        <taxon>Gastropoda</taxon>
        <taxon>Heterobranchia</taxon>
        <taxon>Euthyneura</taxon>
        <taxon>Panpulmonata</taxon>
        <taxon>Hygrophila</taxon>
        <taxon>Lymnaeoidea</taxon>
        <taxon>Lymnaeidae</taxon>
        <taxon>Lymnaea</taxon>
    </lineage>
</organism>
<dbReference type="GO" id="GO:0016829">
    <property type="term" value="F:lyase activity"/>
    <property type="evidence" value="ECO:0007669"/>
    <property type="project" value="UniProtKB-KW"/>
</dbReference>
<dbReference type="EMBL" id="CAXITT010003222">
    <property type="protein sequence ID" value="CAL1549038.1"/>
    <property type="molecule type" value="Genomic_DNA"/>
</dbReference>
<feature type="non-terminal residue" evidence="3">
    <location>
        <position position="1"/>
    </location>
</feature>
<dbReference type="CDD" id="cd07302">
    <property type="entry name" value="CHD"/>
    <property type="match status" value="1"/>
</dbReference>
<feature type="non-terminal residue" evidence="3">
    <location>
        <position position="109"/>
    </location>
</feature>
<proteinExistence type="predicted"/>
<accession>A0AAV2ISH1</accession>
<evidence type="ECO:0000259" key="2">
    <source>
        <dbReference type="PROSITE" id="PS50125"/>
    </source>
</evidence>
<gene>
    <name evidence="3" type="ORF">GSLYS_00022355001</name>
</gene>
<evidence type="ECO:0000256" key="1">
    <source>
        <dbReference type="ARBA" id="ARBA00023239"/>
    </source>
</evidence>
<dbReference type="GO" id="GO:0006171">
    <property type="term" value="P:cAMP biosynthetic process"/>
    <property type="evidence" value="ECO:0007669"/>
    <property type="project" value="TreeGrafter"/>
</dbReference>
<dbReference type="PANTHER" id="PTHR43081:SF1">
    <property type="entry name" value="ADENYLATE CYCLASE, TERMINAL-DIFFERENTIATION SPECIFIC"/>
    <property type="match status" value="1"/>
</dbReference>
<reference evidence="3 4" key="1">
    <citation type="submission" date="2024-04" db="EMBL/GenBank/DDBJ databases">
        <authorList>
            <consortium name="Genoscope - CEA"/>
            <person name="William W."/>
        </authorList>
    </citation>
    <scope>NUCLEOTIDE SEQUENCE [LARGE SCALE GENOMIC DNA]</scope>
</reference>
<dbReference type="Pfam" id="PF00211">
    <property type="entry name" value="Guanylate_cyc"/>
    <property type="match status" value="1"/>
</dbReference>
<dbReference type="InterPro" id="IPR050697">
    <property type="entry name" value="Adenylyl/Guanylyl_Cyclase_3/4"/>
</dbReference>
<keyword evidence="1" id="KW-0456">Lyase</keyword>
<evidence type="ECO:0000313" key="3">
    <source>
        <dbReference type="EMBL" id="CAL1549038.1"/>
    </source>
</evidence>
<dbReference type="InterPro" id="IPR029787">
    <property type="entry name" value="Nucleotide_cyclase"/>
</dbReference>
<dbReference type="PANTHER" id="PTHR43081">
    <property type="entry name" value="ADENYLATE CYCLASE, TERMINAL-DIFFERENTIATION SPECIFIC-RELATED"/>
    <property type="match status" value="1"/>
</dbReference>
<dbReference type="GO" id="GO:0035556">
    <property type="term" value="P:intracellular signal transduction"/>
    <property type="evidence" value="ECO:0007669"/>
    <property type="project" value="InterPro"/>
</dbReference>
<dbReference type="Proteomes" id="UP001497497">
    <property type="component" value="Unassembled WGS sequence"/>
</dbReference>
<evidence type="ECO:0000313" key="4">
    <source>
        <dbReference type="Proteomes" id="UP001497497"/>
    </source>
</evidence>